<protein>
    <submittedName>
        <fullName evidence="1">Uncharacterized protein</fullName>
    </submittedName>
</protein>
<gene>
    <name evidence="1" type="ORF">EV209_0113</name>
</gene>
<evidence type="ECO:0000313" key="1">
    <source>
        <dbReference type="EMBL" id="RZT02011.1"/>
    </source>
</evidence>
<keyword evidence="2" id="KW-1185">Reference proteome</keyword>
<accession>A0A4Q7PM56</accession>
<organism evidence="1 2">
    <name type="scientific">Cuneatibacter caecimuris</name>
    <dbReference type="NCBI Taxonomy" id="1796618"/>
    <lineage>
        <taxon>Bacteria</taxon>
        <taxon>Bacillati</taxon>
        <taxon>Bacillota</taxon>
        <taxon>Clostridia</taxon>
        <taxon>Lachnospirales</taxon>
        <taxon>Lachnospiraceae</taxon>
        <taxon>Cuneatibacter</taxon>
    </lineage>
</organism>
<dbReference type="EMBL" id="SGXF01000001">
    <property type="protein sequence ID" value="RZT02011.1"/>
    <property type="molecule type" value="Genomic_DNA"/>
</dbReference>
<comment type="caution">
    <text evidence="1">The sequence shown here is derived from an EMBL/GenBank/DDBJ whole genome shotgun (WGS) entry which is preliminary data.</text>
</comment>
<dbReference type="OrthoDB" id="2605177at2"/>
<evidence type="ECO:0000313" key="2">
    <source>
        <dbReference type="Proteomes" id="UP000292927"/>
    </source>
</evidence>
<dbReference type="AlphaFoldDB" id="A0A4Q7PM56"/>
<sequence length="80" mass="9106">MQKAKGFAGVNKLYTKTFFNGGEIWIEHLDGIYEYTNLAIEKFQNDYKQLKRPSMSSLIAINHDETAFDAGLMNVIVETS</sequence>
<proteinExistence type="predicted"/>
<dbReference type="RefSeq" id="WP_130432023.1">
    <property type="nucleotide sequence ID" value="NZ_SGXF01000001.1"/>
</dbReference>
<name>A0A4Q7PM56_9FIRM</name>
<dbReference type="Proteomes" id="UP000292927">
    <property type="component" value="Unassembled WGS sequence"/>
</dbReference>
<reference evidence="1 2" key="1">
    <citation type="submission" date="2019-02" db="EMBL/GenBank/DDBJ databases">
        <title>Genomic Encyclopedia of Type Strains, Phase IV (KMG-IV): sequencing the most valuable type-strain genomes for metagenomic binning, comparative biology and taxonomic classification.</title>
        <authorList>
            <person name="Goeker M."/>
        </authorList>
    </citation>
    <scope>NUCLEOTIDE SEQUENCE [LARGE SCALE GENOMIC DNA]</scope>
    <source>
        <strain evidence="1 2">DSM 29486</strain>
    </source>
</reference>